<name>A0AAE3WI22_9RHOB</name>
<evidence type="ECO:0000313" key="3">
    <source>
        <dbReference type="Proteomes" id="UP001226762"/>
    </source>
</evidence>
<keyword evidence="3" id="KW-1185">Reference proteome</keyword>
<evidence type="ECO:0000256" key="1">
    <source>
        <dbReference type="SAM" id="Phobius"/>
    </source>
</evidence>
<dbReference type="EMBL" id="JANHAX010000006">
    <property type="protein sequence ID" value="MDQ2091948.1"/>
    <property type="molecule type" value="Genomic_DNA"/>
</dbReference>
<feature type="transmembrane region" description="Helical" evidence="1">
    <location>
        <begin position="39"/>
        <end position="60"/>
    </location>
</feature>
<reference evidence="2" key="2">
    <citation type="submission" date="2023-02" db="EMBL/GenBank/DDBJ databases">
        <title>'Rhodoalgimonas zhirmunskyi' gen. nov., isolated from a red alga.</title>
        <authorList>
            <person name="Nedashkovskaya O.I."/>
            <person name="Otstavnykh N.Y."/>
            <person name="Bystritskaya E.P."/>
            <person name="Balabanova L.A."/>
            <person name="Isaeva M.P."/>
        </authorList>
    </citation>
    <scope>NUCLEOTIDE SEQUENCE</scope>
    <source>
        <strain evidence="2">KCTC 52189</strain>
    </source>
</reference>
<evidence type="ECO:0000313" key="2">
    <source>
        <dbReference type="EMBL" id="MDQ2091948.1"/>
    </source>
</evidence>
<keyword evidence="1" id="KW-1133">Transmembrane helix</keyword>
<comment type="caution">
    <text evidence="2">The sequence shown here is derived from an EMBL/GenBank/DDBJ whole genome shotgun (WGS) entry which is preliminary data.</text>
</comment>
<sequence>MPLLALAYPVLHSSGGWIAYYGTGYIAGTLSSTWTGALILGNATFFSSLGLVSAAGLAAASGMLSGLATGMAAGLGIALTKIGLGSAAAWLGIAPVPTFLGLTVIGWAAAGGAMLGGGLLLFLTRRFMRKLNEERKKGGLDSITPRQILREVREYETNAMLKILSALAKENASIKVSENDLSASFSGTVFSLDRLRYVVNSDGSEEIVFLTKTGRRRRVFLVRPSGSDDPEMQPV</sequence>
<reference evidence="2" key="1">
    <citation type="submission" date="2022-07" db="EMBL/GenBank/DDBJ databases">
        <authorList>
            <person name="Otstavnykh N."/>
            <person name="Isaeva M."/>
            <person name="Bystritskaya E."/>
        </authorList>
    </citation>
    <scope>NUCLEOTIDE SEQUENCE</scope>
    <source>
        <strain evidence="2">KCTC 52189</strain>
    </source>
</reference>
<gene>
    <name evidence="2" type="ORF">NO357_18755</name>
</gene>
<proteinExistence type="predicted"/>
<keyword evidence="1" id="KW-0812">Transmembrane</keyword>
<keyword evidence="1" id="KW-0472">Membrane</keyword>
<accession>A0AAE3WI22</accession>
<dbReference type="RefSeq" id="WP_306737245.1">
    <property type="nucleotide sequence ID" value="NZ_JANHAX010000006.1"/>
</dbReference>
<feature type="transmembrane region" description="Helical" evidence="1">
    <location>
        <begin position="72"/>
        <end position="93"/>
    </location>
</feature>
<organism evidence="2 3">
    <name type="scientific">Marimonas arenosa</name>
    <dbReference type="NCBI Taxonomy" id="1795305"/>
    <lineage>
        <taxon>Bacteria</taxon>
        <taxon>Pseudomonadati</taxon>
        <taxon>Pseudomonadota</taxon>
        <taxon>Alphaproteobacteria</taxon>
        <taxon>Rhodobacterales</taxon>
        <taxon>Paracoccaceae</taxon>
        <taxon>Marimonas</taxon>
    </lineage>
</organism>
<protein>
    <submittedName>
        <fullName evidence="2">Uncharacterized protein</fullName>
    </submittedName>
</protein>
<dbReference type="Proteomes" id="UP001226762">
    <property type="component" value="Unassembled WGS sequence"/>
</dbReference>
<dbReference type="AlphaFoldDB" id="A0AAE3WI22"/>
<feature type="transmembrane region" description="Helical" evidence="1">
    <location>
        <begin position="99"/>
        <end position="123"/>
    </location>
</feature>